<evidence type="ECO:0000313" key="1">
    <source>
        <dbReference type="EMBL" id="HIX55566.1"/>
    </source>
</evidence>
<accession>A0A9D1WAE2</accession>
<feature type="non-terminal residue" evidence="1">
    <location>
        <position position="1"/>
    </location>
</feature>
<comment type="caution">
    <text evidence="1">The sequence shown here is derived from an EMBL/GenBank/DDBJ whole genome shotgun (WGS) entry which is preliminary data.</text>
</comment>
<proteinExistence type="predicted"/>
<gene>
    <name evidence="1" type="ORF">H9853_11125</name>
</gene>
<protein>
    <submittedName>
        <fullName evidence="1">Uncharacterized protein</fullName>
    </submittedName>
</protein>
<reference evidence="1" key="2">
    <citation type="submission" date="2021-04" db="EMBL/GenBank/DDBJ databases">
        <authorList>
            <person name="Gilroy R."/>
        </authorList>
    </citation>
    <scope>NUCLEOTIDE SEQUENCE</scope>
    <source>
        <strain evidence="1">1719</strain>
    </source>
</reference>
<organism evidence="1 2">
    <name type="scientific">Candidatus Sphingobacterium stercoripullorum</name>
    <dbReference type="NCBI Taxonomy" id="2838759"/>
    <lineage>
        <taxon>Bacteria</taxon>
        <taxon>Pseudomonadati</taxon>
        <taxon>Bacteroidota</taxon>
        <taxon>Sphingobacteriia</taxon>
        <taxon>Sphingobacteriales</taxon>
        <taxon>Sphingobacteriaceae</taxon>
        <taxon>Sphingobacterium</taxon>
    </lineage>
</organism>
<name>A0A9D1WAE2_9SPHI</name>
<evidence type="ECO:0000313" key="2">
    <source>
        <dbReference type="Proteomes" id="UP000824156"/>
    </source>
</evidence>
<reference evidence="1" key="1">
    <citation type="journal article" date="2021" name="PeerJ">
        <title>Extensive microbial diversity within the chicken gut microbiome revealed by metagenomics and culture.</title>
        <authorList>
            <person name="Gilroy R."/>
            <person name="Ravi A."/>
            <person name="Getino M."/>
            <person name="Pursley I."/>
            <person name="Horton D.L."/>
            <person name="Alikhan N.F."/>
            <person name="Baker D."/>
            <person name="Gharbi K."/>
            <person name="Hall N."/>
            <person name="Watson M."/>
            <person name="Adriaenssens E.M."/>
            <person name="Foster-Nyarko E."/>
            <person name="Jarju S."/>
            <person name="Secka A."/>
            <person name="Antonio M."/>
            <person name="Oren A."/>
            <person name="Chaudhuri R.R."/>
            <person name="La Ragione R."/>
            <person name="Hildebrand F."/>
            <person name="Pallen M.J."/>
        </authorList>
    </citation>
    <scope>NUCLEOTIDE SEQUENCE</scope>
    <source>
        <strain evidence="1">1719</strain>
    </source>
</reference>
<dbReference type="Proteomes" id="UP000824156">
    <property type="component" value="Unassembled WGS sequence"/>
</dbReference>
<dbReference type="AlphaFoldDB" id="A0A9D1WAE2"/>
<sequence>GLKVFSGVCKKELLLDREEVVAFRRGRLTPCDLSKLQVGVYFISKTLGLFRWLVFAVKVKGAV</sequence>
<dbReference type="EMBL" id="DXEZ01000313">
    <property type="protein sequence ID" value="HIX55566.1"/>
    <property type="molecule type" value="Genomic_DNA"/>
</dbReference>